<reference evidence="3" key="1">
    <citation type="submission" date="2024-04" db="EMBL/GenBank/DDBJ databases">
        <title>Salinicola lusitanus LLJ914,a marine bacterium isolated from the Okinawa Trough.</title>
        <authorList>
            <person name="Li J."/>
        </authorList>
    </citation>
    <scope>NUCLEOTIDE SEQUENCE [LARGE SCALE GENOMIC DNA]</scope>
</reference>
<name>A0AAW0MH27_9GOBI</name>
<keyword evidence="3" id="KW-1185">Reference proteome</keyword>
<dbReference type="InterPro" id="IPR013783">
    <property type="entry name" value="Ig-like_fold"/>
</dbReference>
<protein>
    <recommendedName>
        <fullName evidence="4">Ig-like domain-containing protein</fullName>
    </recommendedName>
</protein>
<dbReference type="GO" id="GO:0060097">
    <property type="term" value="P:cytoskeletal rearrangement involved in phagocytosis, engulfment"/>
    <property type="evidence" value="ECO:0007669"/>
    <property type="project" value="TreeGrafter"/>
</dbReference>
<dbReference type="EMBL" id="JBBPFD010000273">
    <property type="protein sequence ID" value="KAK7879427.1"/>
    <property type="molecule type" value="Genomic_DNA"/>
</dbReference>
<evidence type="ECO:0000256" key="1">
    <source>
        <dbReference type="SAM" id="Phobius"/>
    </source>
</evidence>
<dbReference type="PANTHER" id="PTHR46608:SF2">
    <property type="entry name" value="T CELL IMMUNOGLOBULIN AND MUCIN DOMAIN CONTAINING 4 PRECURSOR"/>
    <property type="match status" value="1"/>
</dbReference>
<evidence type="ECO:0008006" key="4">
    <source>
        <dbReference type="Google" id="ProtNLM"/>
    </source>
</evidence>
<keyword evidence="1" id="KW-1133">Transmembrane helix</keyword>
<keyword evidence="1" id="KW-0812">Transmembrane</keyword>
<organism evidence="2 3">
    <name type="scientific">Mugilogobius chulae</name>
    <name type="common">yellowstripe goby</name>
    <dbReference type="NCBI Taxonomy" id="88201"/>
    <lineage>
        <taxon>Eukaryota</taxon>
        <taxon>Metazoa</taxon>
        <taxon>Chordata</taxon>
        <taxon>Craniata</taxon>
        <taxon>Vertebrata</taxon>
        <taxon>Euteleostomi</taxon>
        <taxon>Actinopterygii</taxon>
        <taxon>Neopterygii</taxon>
        <taxon>Teleostei</taxon>
        <taxon>Neoteleostei</taxon>
        <taxon>Acanthomorphata</taxon>
        <taxon>Gobiaria</taxon>
        <taxon>Gobiiformes</taxon>
        <taxon>Gobioidei</taxon>
        <taxon>Gobiidae</taxon>
        <taxon>Gobionellinae</taxon>
        <taxon>Mugilogobius</taxon>
    </lineage>
</organism>
<comment type="caution">
    <text evidence="2">The sequence shown here is derived from an EMBL/GenBank/DDBJ whole genome shotgun (WGS) entry which is preliminary data.</text>
</comment>
<dbReference type="AlphaFoldDB" id="A0AAW0MH27"/>
<evidence type="ECO:0000313" key="2">
    <source>
        <dbReference type="EMBL" id="KAK7879427.1"/>
    </source>
</evidence>
<dbReference type="GO" id="GO:0001786">
    <property type="term" value="F:phosphatidylserine binding"/>
    <property type="evidence" value="ECO:0007669"/>
    <property type="project" value="TreeGrafter"/>
</dbReference>
<accession>A0AAW0MH27</accession>
<feature type="transmembrane region" description="Helical" evidence="1">
    <location>
        <begin position="120"/>
        <end position="140"/>
    </location>
</feature>
<keyword evidence="1" id="KW-0472">Membrane</keyword>
<dbReference type="Proteomes" id="UP001460270">
    <property type="component" value="Unassembled WGS sequence"/>
</dbReference>
<sequence>MDLDILDVRRSDSGPYCCRVDINGIFNDKKSIMNLRVVRAPGTNPPTTTTTTTTTIITTTTTTTSSSTVTEQEEATPTVNWRAVLSSQLEVLKNSTLFRSEPVNVEEAVSSLSLQINVPVLSLSLSVLFILAAAAIVVALKRGKGLKSGCFSDEPRHIIYEIRMRRTVQENIYTLD</sequence>
<evidence type="ECO:0000313" key="3">
    <source>
        <dbReference type="Proteomes" id="UP001460270"/>
    </source>
</evidence>
<dbReference type="Gene3D" id="2.60.40.10">
    <property type="entry name" value="Immunoglobulins"/>
    <property type="match status" value="1"/>
</dbReference>
<gene>
    <name evidence="2" type="ORF">WMY93_033862</name>
</gene>
<dbReference type="GO" id="GO:0043277">
    <property type="term" value="P:apoptotic cell clearance"/>
    <property type="evidence" value="ECO:0007669"/>
    <property type="project" value="TreeGrafter"/>
</dbReference>
<proteinExistence type="predicted"/>
<dbReference type="PANTHER" id="PTHR46608">
    <property type="entry name" value="T-CELL IMMUNOGLOBULIN AND MUCIN DOMAIN-CONTAINING PROTEIN 4"/>
    <property type="match status" value="1"/>
</dbReference>